<feature type="compositionally biased region" description="Low complexity" evidence="1">
    <location>
        <begin position="47"/>
        <end position="66"/>
    </location>
</feature>
<dbReference type="RefSeq" id="WP_209635622.1">
    <property type="nucleotide sequence ID" value="NZ_JAGINW010000001.1"/>
</dbReference>
<dbReference type="Proteomes" id="UP001519332">
    <property type="component" value="Unassembled WGS sequence"/>
</dbReference>
<organism evidence="4 5">
    <name type="scientific">Kibdelosporangium banguiense</name>
    <dbReference type="NCBI Taxonomy" id="1365924"/>
    <lineage>
        <taxon>Bacteria</taxon>
        <taxon>Bacillati</taxon>
        <taxon>Actinomycetota</taxon>
        <taxon>Actinomycetes</taxon>
        <taxon>Pseudonocardiales</taxon>
        <taxon>Pseudonocardiaceae</taxon>
        <taxon>Kibdelosporangium</taxon>
    </lineage>
</organism>
<dbReference type="EMBL" id="JAGINW010000001">
    <property type="protein sequence ID" value="MBP2321019.1"/>
    <property type="molecule type" value="Genomic_DNA"/>
</dbReference>
<feature type="domain" description="Beta-lactamase class A catalytic" evidence="3">
    <location>
        <begin position="140"/>
        <end position="278"/>
    </location>
</feature>
<dbReference type="PANTHER" id="PTHR35333">
    <property type="entry name" value="BETA-LACTAMASE"/>
    <property type="match status" value="1"/>
</dbReference>
<evidence type="ECO:0000313" key="4">
    <source>
        <dbReference type="EMBL" id="MBP2321019.1"/>
    </source>
</evidence>
<keyword evidence="2" id="KW-0732">Signal</keyword>
<keyword evidence="5" id="KW-1185">Reference proteome</keyword>
<gene>
    <name evidence="4" type="ORF">JOF56_001404</name>
</gene>
<dbReference type="InterPro" id="IPR000871">
    <property type="entry name" value="Beta-lactam_class-A"/>
</dbReference>
<evidence type="ECO:0000256" key="1">
    <source>
        <dbReference type="SAM" id="MobiDB-lite"/>
    </source>
</evidence>
<feature type="chain" id="PRO_5046543839" description="Beta-lactamase class A catalytic domain-containing protein" evidence="2">
    <location>
        <begin position="29"/>
        <end position="314"/>
    </location>
</feature>
<dbReference type="InterPro" id="IPR045155">
    <property type="entry name" value="Beta-lactam_cat"/>
</dbReference>
<evidence type="ECO:0000313" key="5">
    <source>
        <dbReference type="Proteomes" id="UP001519332"/>
    </source>
</evidence>
<dbReference type="InterPro" id="IPR012338">
    <property type="entry name" value="Beta-lactam/transpept-like"/>
</dbReference>
<sequence length="314" mass="32968">MSQLANRALLSGFLLAAVVLVAPTPAMSVTPADPAVAEVAPPPITPAPDTTAPQAAPTPDLALTAPEPQPARPDYAAAMLEAAKGAVPNGITFGMAVLDLQTGQLATTGSEQFYSASLSKLMLVVDMLDRDVPLTSTDHRLITQALSASDDDAMNSLWIKFDGYNAMTRVATSLGMADTRTTADRSQWGEVVVSPADFARLYQHIMNEMTDDDEAVIETALSAATPEAADGFDQYFGLLGGALKAFAKQGWMYYGNRLYLHSAGVVMNGADSYAVVLMSTQPPSSGPARANLTSIAASMQQAMTSTEAQTQGMK</sequence>
<proteinExistence type="predicted"/>
<feature type="region of interest" description="Disordered" evidence="1">
    <location>
        <begin position="41"/>
        <end position="67"/>
    </location>
</feature>
<dbReference type="PANTHER" id="PTHR35333:SF3">
    <property type="entry name" value="BETA-LACTAMASE-TYPE TRANSPEPTIDASE FOLD CONTAINING PROTEIN"/>
    <property type="match status" value="1"/>
</dbReference>
<dbReference type="Pfam" id="PF13354">
    <property type="entry name" value="Beta-lactamase2"/>
    <property type="match status" value="1"/>
</dbReference>
<protein>
    <recommendedName>
        <fullName evidence="3">Beta-lactamase class A catalytic domain-containing protein</fullName>
    </recommendedName>
</protein>
<evidence type="ECO:0000259" key="3">
    <source>
        <dbReference type="Pfam" id="PF13354"/>
    </source>
</evidence>
<accession>A0ABS4T9B9</accession>
<feature type="signal peptide" evidence="2">
    <location>
        <begin position="1"/>
        <end position="28"/>
    </location>
</feature>
<reference evidence="4 5" key="1">
    <citation type="submission" date="2021-03" db="EMBL/GenBank/DDBJ databases">
        <title>Sequencing the genomes of 1000 actinobacteria strains.</title>
        <authorList>
            <person name="Klenk H.-P."/>
        </authorList>
    </citation>
    <scope>NUCLEOTIDE SEQUENCE [LARGE SCALE GENOMIC DNA]</scope>
    <source>
        <strain evidence="4 5">DSM 46670</strain>
    </source>
</reference>
<comment type="caution">
    <text evidence="4">The sequence shown here is derived from an EMBL/GenBank/DDBJ whole genome shotgun (WGS) entry which is preliminary data.</text>
</comment>
<dbReference type="SUPFAM" id="SSF56601">
    <property type="entry name" value="beta-lactamase/transpeptidase-like"/>
    <property type="match status" value="1"/>
</dbReference>
<evidence type="ECO:0000256" key="2">
    <source>
        <dbReference type="SAM" id="SignalP"/>
    </source>
</evidence>
<dbReference type="Gene3D" id="3.40.710.10">
    <property type="entry name" value="DD-peptidase/beta-lactamase superfamily"/>
    <property type="match status" value="1"/>
</dbReference>
<name>A0ABS4T9B9_9PSEU</name>